<reference evidence="1 2" key="1">
    <citation type="submission" date="2015-08" db="EMBL/GenBank/DDBJ databases">
        <authorList>
            <person name="Babu N.S."/>
            <person name="Beckwith C.J."/>
            <person name="Beseler K.G."/>
            <person name="Brison A."/>
            <person name="Carone J.V."/>
            <person name="Caskin T.P."/>
            <person name="Diamond M."/>
            <person name="Durham M.E."/>
            <person name="Foxe J.M."/>
            <person name="Go M."/>
            <person name="Henderson B.A."/>
            <person name="Jones I.B."/>
            <person name="McGettigan J.A."/>
            <person name="Micheletti S.J."/>
            <person name="Nasrallah M.E."/>
            <person name="Ortiz D."/>
            <person name="Piller C.R."/>
            <person name="Privatt S.R."/>
            <person name="Schneider S.L."/>
            <person name="Sharp S."/>
            <person name="Smith T.C."/>
            <person name="Stanton J.D."/>
            <person name="Ullery H.E."/>
            <person name="Wilson R.J."/>
            <person name="Serrano M.G."/>
            <person name="Buck G."/>
            <person name="Lee V."/>
            <person name="Wang Y."/>
            <person name="Carvalho R."/>
            <person name="Voegtly L."/>
            <person name="Shi R."/>
            <person name="Duckworth R."/>
            <person name="Johnson A."/>
            <person name="Loviza R."/>
            <person name="Walstead R."/>
            <person name="Shah Z."/>
            <person name="Kiflezghi M."/>
            <person name="Wade K."/>
            <person name="Ball S.L."/>
            <person name="Bradley K.W."/>
            <person name="Asai D.J."/>
            <person name="Bowman C.A."/>
            <person name="Russell D.A."/>
            <person name="Pope W.H."/>
            <person name="Jacobs-Sera D."/>
            <person name="Hendrix R.W."/>
            <person name="Hatfull G.F."/>
        </authorList>
    </citation>
    <scope>NUCLEOTIDE SEQUENCE [LARGE SCALE GENOMIC DNA]</scope>
    <source>
        <strain evidence="1 2">DSM 27648</strain>
    </source>
</reference>
<keyword evidence="2" id="KW-1185">Reference proteome</keyword>
<dbReference type="Proteomes" id="UP000064967">
    <property type="component" value="Chromosome"/>
</dbReference>
<name>A0A0K1QBX4_9BACT</name>
<dbReference type="KEGG" id="llu:AKJ09_09593"/>
<dbReference type="RefSeq" id="WP_146653783.1">
    <property type="nucleotide sequence ID" value="NZ_CP012333.1"/>
</dbReference>
<evidence type="ECO:0000313" key="2">
    <source>
        <dbReference type="Proteomes" id="UP000064967"/>
    </source>
</evidence>
<gene>
    <name evidence="1" type="ORF">AKJ09_09593</name>
</gene>
<organism evidence="1 2">
    <name type="scientific">Labilithrix luteola</name>
    <dbReference type="NCBI Taxonomy" id="1391654"/>
    <lineage>
        <taxon>Bacteria</taxon>
        <taxon>Pseudomonadati</taxon>
        <taxon>Myxococcota</taxon>
        <taxon>Polyangia</taxon>
        <taxon>Polyangiales</taxon>
        <taxon>Labilitrichaceae</taxon>
        <taxon>Labilithrix</taxon>
    </lineage>
</organism>
<dbReference type="PROSITE" id="PS51257">
    <property type="entry name" value="PROKAR_LIPOPROTEIN"/>
    <property type="match status" value="1"/>
</dbReference>
<dbReference type="GO" id="GO:0008233">
    <property type="term" value="F:peptidase activity"/>
    <property type="evidence" value="ECO:0007669"/>
    <property type="project" value="UniProtKB-KW"/>
</dbReference>
<evidence type="ECO:0000313" key="1">
    <source>
        <dbReference type="EMBL" id="AKV02930.1"/>
    </source>
</evidence>
<dbReference type="AlphaFoldDB" id="A0A0K1QBX4"/>
<dbReference type="InterPro" id="IPR014553">
    <property type="entry name" value="Aminopept"/>
</dbReference>
<dbReference type="PATRIC" id="fig|1391654.3.peg.9718"/>
<keyword evidence="1" id="KW-0378">Hydrolase</keyword>
<dbReference type="GO" id="GO:0006508">
    <property type="term" value="P:proteolysis"/>
    <property type="evidence" value="ECO:0007669"/>
    <property type="project" value="UniProtKB-KW"/>
</dbReference>
<dbReference type="OrthoDB" id="357991at2"/>
<protein>
    <submittedName>
        <fullName evidence="1">PUTATIVE ZINC PROTEASE Protein</fullName>
    </submittedName>
</protein>
<keyword evidence="1" id="KW-0645">Protease</keyword>
<sequence>MTRRLLTLAFGALVLALGSGCTPLRYVTQAAAGQEQLNERGIAIKEVVDNGYLDRRTRDLLAHVPRIKAFGESQGLRRTKNYERYVWLGRPAVVWVVSACDPVAFRPKTWSFPVVGSITYTGWFDRKEAKSYATDLAKEGFDVDVRPSQAYSTLGWFDDPILSTMISKGDDALGELADVVLHETLHATFYVPGQSTLNESVASFVGETLAMRYLDETVGPDSREKAEFVEGQHEGEERGQRMHEAYDELEKLYASNVSREEKLAQKKVITDKLRTDLKMKRPITNATLIQYKTYGSGHEELVALYKSCGENLPRMLGALEQVKPIAAKSPPHTDPALLLKPVLANGCGT</sequence>
<proteinExistence type="predicted"/>
<accession>A0A0K1QBX4</accession>
<dbReference type="EMBL" id="CP012333">
    <property type="protein sequence ID" value="AKV02930.1"/>
    <property type="molecule type" value="Genomic_DNA"/>
</dbReference>
<dbReference type="Pfam" id="PF10023">
    <property type="entry name" value="Aminopep"/>
    <property type="match status" value="1"/>
</dbReference>
<dbReference type="STRING" id="1391654.AKJ09_09593"/>